<dbReference type="FunFam" id="3.40.50.2020:FF:000006">
    <property type="entry name" value="Hypoxanthine phosphoribosyltransferase"/>
    <property type="match status" value="1"/>
</dbReference>
<dbReference type="EMBL" id="SOAZ01000031">
    <property type="protein sequence ID" value="TDT50303.1"/>
    <property type="molecule type" value="Genomic_DNA"/>
</dbReference>
<evidence type="ECO:0000256" key="4">
    <source>
        <dbReference type="ARBA" id="ARBA00004669"/>
    </source>
</evidence>
<keyword evidence="19" id="KW-1185">Reference proteome</keyword>
<dbReference type="GO" id="GO:0046100">
    <property type="term" value="P:hypoxanthine metabolic process"/>
    <property type="evidence" value="ECO:0007669"/>
    <property type="project" value="TreeGrafter"/>
</dbReference>
<feature type="domain" description="Phosphoribosyltransferase" evidence="17">
    <location>
        <begin position="10"/>
        <end position="159"/>
    </location>
</feature>
<dbReference type="GO" id="GO:0000166">
    <property type="term" value="F:nucleotide binding"/>
    <property type="evidence" value="ECO:0007669"/>
    <property type="project" value="UniProtKB-KW"/>
</dbReference>
<evidence type="ECO:0000256" key="10">
    <source>
        <dbReference type="ARBA" id="ARBA00022723"/>
    </source>
</evidence>
<dbReference type="GO" id="GO:0052657">
    <property type="term" value="F:guanine phosphoribosyltransferase activity"/>
    <property type="evidence" value="ECO:0007669"/>
    <property type="project" value="RHEA"/>
</dbReference>
<comment type="cofactor">
    <cofactor evidence="1 16">
        <name>Mg(2+)</name>
        <dbReference type="ChEBI" id="CHEBI:18420"/>
    </cofactor>
</comment>
<dbReference type="GO" id="GO:0032264">
    <property type="term" value="P:IMP salvage"/>
    <property type="evidence" value="ECO:0007669"/>
    <property type="project" value="UniProtKB-UniPathway"/>
</dbReference>
<comment type="catalytic activity">
    <reaction evidence="15">
        <text>IMP + diphosphate = hypoxanthine + 5-phospho-alpha-D-ribose 1-diphosphate</text>
        <dbReference type="Rhea" id="RHEA:17973"/>
        <dbReference type="ChEBI" id="CHEBI:17368"/>
        <dbReference type="ChEBI" id="CHEBI:33019"/>
        <dbReference type="ChEBI" id="CHEBI:58017"/>
        <dbReference type="ChEBI" id="CHEBI:58053"/>
        <dbReference type="EC" id="2.4.2.8"/>
    </reaction>
    <physiologicalReaction direction="right-to-left" evidence="15">
        <dbReference type="Rhea" id="RHEA:17975"/>
    </physiologicalReaction>
</comment>
<dbReference type="PANTHER" id="PTHR43340">
    <property type="entry name" value="HYPOXANTHINE-GUANINE PHOSPHORIBOSYLTRANSFERASE"/>
    <property type="match status" value="1"/>
</dbReference>
<keyword evidence="8 16" id="KW-0328">Glycosyltransferase</keyword>
<dbReference type="InterPro" id="IPR000836">
    <property type="entry name" value="PRTase_dom"/>
</dbReference>
<accession>A0A4R7K9L1</accession>
<dbReference type="GO" id="GO:0000287">
    <property type="term" value="F:magnesium ion binding"/>
    <property type="evidence" value="ECO:0007669"/>
    <property type="project" value="TreeGrafter"/>
</dbReference>
<comment type="function">
    <text evidence="2">Purine salvage pathway enzyme that catalyzes the transfer of the ribosyl-5-phosphate group from 5-phospho-alpha-D-ribose 1-diphosphate (PRPP) to the N9 position of the 6-oxopurines hypoxanthine and guanine to form the corresponding ribonucleotides IMP (inosine 5'-monophosphate) and GMP (guanosine 5'-monophosphate), with the release of PPi.</text>
</comment>
<keyword evidence="10 16" id="KW-0479">Metal-binding</keyword>
<dbReference type="EC" id="2.4.2.8" evidence="16"/>
<keyword evidence="9 16" id="KW-0808">Transferase</keyword>
<evidence type="ECO:0000256" key="1">
    <source>
        <dbReference type="ARBA" id="ARBA00001946"/>
    </source>
</evidence>
<dbReference type="RefSeq" id="WP_133629245.1">
    <property type="nucleotide sequence ID" value="NZ_SOAZ01000031.1"/>
</dbReference>
<evidence type="ECO:0000259" key="17">
    <source>
        <dbReference type="Pfam" id="PF00156"/>
    </source>
</evidence>
<dbReference type="NCBIfam" id="TIGR01203">
    <property type="entry name" value="HGPRTase"/>
    <property type="match status" value="1"/>
</dbReference>
<dbReference type="UniPathway" id="UPA00591">
    <property type="reaction ID" value="UER00648"/>
</dbReference>
<evidence type="ECO:0000313" key="18">
    <source>
        <dbReference type="EMBL" id="TDT50303.1"/>
    </source>
</evidence>
<comment type="catalytic activity">
    <reaction evidence="14">
        <text>GMP + diphosphate = guanine + 5-phospho-alpha-D-ribose 1-diphosphate</text>
        <dbReference type="Rhea" id="RHEA:25424"/>
        <dbReference type="ChEBI" id="CHEBI:16235"/>
        <dbReference type="ChEBI" id="CHEBI:33019"/>
        <dbReference type="ChEBI" id="CHEBI:58017"/>
        <dbReference type="ChEBI" id="CHEBI:58115"/>
        <dbReference type="EC" id="2.4.2.8"/>
    </reaction>
    <physiologicalReaction direction="right-to-left" evidence="14">
        <dbReference type="Rhea" id="RHEA:25426"/>
    </physiologicalReaction>
</comment>
<dbReference type="SUPFAM" id="SSF53271">
    <property type="entry name" value="PRTase-like"/>
    <property type="match status" value="1"/>
</dbReference>
<evidence type="ECO:0000256" key="11">
    <source>
        <dbReference type="ARBA" id="ARBA00022726"/>
    </source>
</evidence>
<evidence type="ECO:0000256" key="15">
    <source>
        <dbReference type="ARBA" id="ARBA00049402"/>
    </source>
</evidence>
<evidence type="ECO:0000256" key="16">
    <source>
        <dbReference type="RuleBase" id="RU364099"/>
    </source>
</evidence>
<dbReference type="GO" id="GO:0032263">
    <property type="term" value="P:GMP salvage"/>
    <property type="evidence" value="ECO:0007669"/>
    <property type="project" value="TreeGrafter"/>
</dbReference>
<dbReference type="InterPro" id="IPR050408">
    <property type="entry name" value="HGPRT"/>
</dbReference>
<dbReference type="AlphaFoldDB" id="A0A4R7K9L1"/>
<evidence type="ECO:0000256" key="7">
    <source>
        <dbReference type="ARBA" id="ARBA00022490"/>
    </source>
</evidence>
<name>A0A4R7K9L1_9CLOT</name>
<dbReference type="Pfam" id="PF00156">
    <property type="entry name" value="Pribosyltran"/>
    <property type="match status" value="1"/>
</dbReference>
<dbReference type="GO" id="GO:0006178">
    <property type="term" value="P:guanine salvage"/>
    <property type="evidence" value="ECO:0007669"/>
    <property type="project" value="TreeGrafter"/>
</dbReference>
<comment type="subcellular location">
    <subcellularLocation>
        <location evidence="3 16">Cytoplasm</location>
    </subcellularLocation>
</comment>
<dbReference type="GO" id="GO:0006166">
    <property type="term" value="P:purine ribonucleoside salvage"/>
    <property type="evidence" value="ECO:0007669"/>
    <property type="project" value="UniProtKB-KW"/>
</dbReference>
<comment type="caution">
    <text evidence="18">The sequence shown here is derived from an EMBL/GenBank/DDBJ whole genome shotgun (WGS) entry which is preliminary data.</text>
</comment>
<dbReference type="PANTHER" id="PTHR43340:SF1">
    <property type="entry name" value="HYPOXANTHINE PHOSPHORIBOSYLTRANSFERASE"/>
    <property type="match status" value="1"/>
</dbReference>
<evidence type="ECO:0000256" key="14">
    <source>
        <dbReference type="ARBA" id="ARBA00048811"/>
    </source>
</evidence>
<keyword evidence="13 16" id="KW-0460">Magnesium</keyword>
<evidence type="ECO:0000256" key="3">
    <source>
        <dbReference type="ARBA" id="ARBA00004496"/>
    </source>
</evidence>
<evidence type="ECO:0000256" key="13">
    <source>
        <dbReference type="ARBA" id="ARBA00022842"/>
    </source>
</evidence>
<keyword evidence="12 16" id="KW-0547">Nucleotide-binding</keyword>
<dbReference type="Proteomes" id="UP000295325">
    <property type="component" value="Unassembled WGS sequence"/>
</dbReference>
<evidence type="ECO:0000256" key="2">
    <source>
        <dbReference type="ARBA" id="ARBA00002049"/>
    </source>
</evidence>
<protein>
    <recommendedName>
        <fullName evidence="16">Hypoxanthine phosphoribosyltransferase</fullName>
        <ecNumber evidence="16">2.4.2.8</ecNumber>
    </recommendedName>
</protein>
<evidence type="ECO:0000256" key="9">
    <source>
        <dbReference type="ARBA" id="ARBA00022679"/>
    </source>
</evidence>
<proteinExistence type="inferred from homology"/>
<evidence type="ECO:0000313" key="19">
    <source>
        <dbReference type="Proteomes" id="UP000295325"/>
    </source>
</evidence>
<evidence type="ECO:0000256" key="12">
    <source>
        <dbReference type="ARBA" id="ARBA00022741"/>
    </source>
</evidence>
<evidence type="ECO:0000256" key="5">
    <source>
        <dbReference type="ARBA" id="ARBA00004676"/>
    </source>
</evidence>
<keyword evidence="7 16" id="KW-0963">Cytoplasm</keyword>
<organism evidence="18 19">
    <name type="scientific">Fonticella tunisiensis</name>
    <dbReference type="NCBI Taxonomy" id="1096341"/>
    <lineage>
        <taxon>Bacteria</taxon>
        <taxon>Bacillati</taxon>
        <taxon>Bacillota</taxon>
        <taxon>Clostridia</taxon>
        <taxon>Eubacteriales</taxon>
        <taxon>Clostridiaceae</taxon>
        <taxon>Fonticella</taxon>
    </lineage>
</organism>
<dbReference type="InterPro" id="IPR005904">
    <property type="entry name" value="Hxn_phspho_trans"/>
</dbReference>
<dbReference type="Gene3D" id="3.40.50.2020">
    <property type="match status" value="1"/>
</dbReference>
<sequence>MREEIKEILLSEEQIKSRVKELGEEISRDFPEGDVLFIGVLKGSVMFISDLMRSMKVDVNMDFMAVSSYGLSSETSGVVRILKDLDFDIEYRDVIIVEDIIDTGTTLRYLYDYLKARNPRNLKICCLLDKPERRKVNINIDYKGFEIPDYFVVGYGLDYAEKFRYLPYIGILKEDVYKKDKSN</sequence>
<dbReference type="CDD" id="cd06223">
    <property type="entry name" value="PRTases_typeI"/>
    <property type="match status" value="1"/>
</dbReference>
<keyword evidence="11 16" id="KW-0660">Purine salvage</keyword>
<dbReference type="GO" id="GO:0005829">
    <property type="term" value="C:cytosol"/>
    <property type="evidence" value="ECO:0007669"/>
    <property type="project" value="TreeGrafter"/>
</dbReference>
<reference evidence="18 19" key="1">
    <citation type="submission" date="2019-03" db="EMBL/GenBank/DDBJ databases">
        <title>Genomic Encyclopedia of Type Strains, Phase IV (KMG-IV): sequencing the most valuable type-strain genomes for metagenomic binning, comparative biology and taxonomic classification.</title>
        <authorList>
            <person name="Goeker M."/>
        </authorList>
    </citation>
    <scope>NUCLEOTIDE SEQUENCE [LARGE SCALE GENOMIC DNA]</scope>
    <source>
        <strain evidence="18 19">DSM 24455</strain>
    </source>
</reference>
<gene>
    <name evidence="18" type="ORF">EDD71_1316</name>
</gene>
<dbReference type="GO" id="GO:0004422">
    <property type="term" value="F:hypoxanthine phosphoribosyltransferase activity"/>
    <property type="evidence" value="ECO:0007669"/>
    <property type="project" value="InterPro"/>
</dbReference>
<dbReference type="OrthoDB" id="9802824at2"/>
<comment type="pathway">
    <text evidence="5">Purine metabolism; GMP biosynthesis via salvage pathway; GMP from guanine: step 1/1.</text>
</comment>
<evidence type="ECO:0000256" key="6">
    <source>
        <dbReference type="ARBA" id="ARBA00008391"/>
    </source>
</evidence>
<comment type="similarity">
    <text evidence="6 16">Belongs to the purine/pyrimidine phosphoribosyltransferase family.</text>
</comment>
<dbReference type="InterPro" id="IPR029057">
    <property type="entry name" value="PRTase-like"/>
</dbReference>
<comment type="pathway">
    <text evidence="4 16">Purine metabolism; IMP biosynthesis via salvage pathway; IMP from hypoxanthine: step 1/1.</text>
</comment>
<evidence type="ECO:0000256" key="8">
    <source>
        <dbReference type="ARBA" id="ARBA00022676"/>
    </source>
</evidence>